<proteinExistence type="inferred from homology"/>
<evidence type="ECO:0000256" key="1">
    <source>
        <dbReference type="ARBA" id="ARBA00022448"/>
    </source>
</evidence>
<dbReference type="GO" id="GO:0031080">
    <property type="term" value="C:nuclear pore outer ring"/>
    <property type="evidence" value="ECO:0007669"/>
    <property type="project" value="TreeGrafter"/>
</dbReference>
<dbReference type="GO" id="GO:0017056">
    <property type="term" value="F:structural constituent of nuclear pore"/>
    <property type="evidence" value="ECO:0007669"/>
    <property type="project" value="UniProtKB-UniRule"/>
</dbReference>
<reference evidence="9" key="1">
    <citation type="submission" date="2022-07" db="EMBL/GenBank/DDBJ databases">
        <title>Phylogenomic reconstructions and comparative analyses of Kickxellomycotina fungi.</title>
        <authorList>
            <person name="Reynolds N.K."/>
            <person name="Stajich J.E."/>
            <person name="Barry K."/>
            <person name="Grigoriev I.V."/>
            <person name="Crous P."/>
            <person name="Smith M.E."/>
        </authorList>
    </citation>
    <scope>NUCLEOTIDE SEQUENCE</scope>
    <source>
        <strain evidence="9">NBRC 32514</strain>
    </source>
</reference>
<comment type="caution">
    <text evidence="9">The sequence shown here is derived from an EMBL/GenBank/DDBJ whole genome shotgun (WGS) entry which is preliminary data.</text>
</comment>
<keyword evidence="2" id="KW-0509">mRNA transport</keyword>
<dbReference type="GO" id="GO:0006406">
    <property type="term" value="P:mRNA export from nucleus"/>
    <property type="evidence" value="ECO:0007669"/>
    <property type="project" value="TreeGrafter"/>
</dbReference>
<dbReference type="Proteomes" id="UP001149813">
    <property type="component" value="Unassembled WGS sequence"/>
</dbReference>
<keyword evidence="10" id="KW-1185">Reference proteome</keyword>
<feature type="region of interest" description="Disordered" evidence="8">
    <location>
        <begin position="142"/>
        <end position="176"/>
    </location>
</feature>
<dbReference type="Gene3D" id="1.10.3450.20">
    <property type="match status" value="1"/>
</dbReference>
<dbReference type="GO" id="GO:0000973">
    <property type="term" value="P:post-transcriptional tethering of RNA polymerase II gene DNA at nuclear periphery"/>
    <property type="evidence" value="ECO:0007669"/>
    <property type="project" value="TreeGrafter"/>
</dbReference>
<keyword evidence="5 7" id="KW-0906">Nuclear pore complex</keyword>
<dbReference type="Pfam" id="PF04121">
    <property type="entry name" value="Nup84_Nup100"/>
    <property type="match status" value="1"/>
</dbReference>
<dbReference type="PANTHER" id="PTHR13003">
    <property type="entry name" value="NUP107-RELATED"/>
    <property type="match status" value="1"/>
</dbReference>
<sequence>MASLEIEKEFAAVVDSQDVRWKNEDAGSKTEADRWRTECSTWDLLERLYSLRLNKPSEVDDSFMCDDSSEMDSERMVPERSASVTTTDFTRAQELMATNSLLSEYVEVRRWLEENAPEFHAVETRKGYLFYTRKSIRDRERERVVMGDKAPTSGESTSSRMVTEADPDSTSRQRRELAYEDAEYETSLVRTLYEYVRRGRAGHAIDLCIESDEPWRAASLKGGLLWRDPKLESESDMPVDGENKDVDVRPAYPAGNINRSLWKQACAALAQDENNDLYERALYAALSGRLDEVVLVCESWEDHVWAYVNTMVESQIDQGIKDSGLLYTPAQSTSLEHVRSKYPPIRDIKQVFGSLNTHESDKLRDQASSPFRQLQAAIIEDVLSEYIDEYARKLKNQQLSEDESDILRVVVHSVLYVRSIGFALPIEAVDIIVEEYIGRLALNDRELVALYVSHLQADKQTETYARFLQKVSDPISVRMHMLKLGAAHGLDTDAISKRTTELCLSMFDPSTLQSVESSFALVEPSEPIADHEHGQIRSIEWITSSPQLYKHALLEVCRLARSFLLLGRTNAATQLLNSLPEDFVQQDWLKNVYSPAGSPARQSGSGFGSLSHPSIASKDAINENGSGISSYVYEYIHLLSLCDAYAQYSAWAEMLCKRPVDTGKTGARLQMQWLEWKNHITGLTERSVTMFQDKLLEVDWLSTQSLCIGDGKARGRSRCDENTTKRLEDLARLREIYVPETAFRLHSILFETRDAAPQNLKRSFDLAQLVADESLGIYKLMAKQSPSAPQGRLASFVDLMQQSAFEMLRVEQESQENMPPLLDGSL</sequence>
<comment type="subunit">
    <text evidence="7">Part of the nuclear pore complex (NPC).</text>
</comment>
<dbReference type="OrthoDB" id="3098at2759"/>
<protein>
    <recommendedName>
        <fullName evidence="7">Nuclear pore complex protein</fullName>
    </recommendedName>
</protein>
<dbReference type="AlphaFoldDB" id="A0A9W7XYE9"/>
<comment type="similarity">
    <text evidence="7">Belongs to the nucleoporin Nup84/Nup107 family.</text>
</comment>
<keyword evidence="1 7" id="KW-0813">Transport</keyword>
<keyword evidence="4 7" id="KW-0811">Translocation</keyword>
<dbReference type="InterPro" id="IPR007252">
    <property type="entry name" value="Nup84/Nup107"/>
</dbReference>
<comment type="function">
    <text evidence="7">Functions as a component of the nuclear pore complex (NPC).</text>
</comment>
<keyword evidence="7" id="KW-0472">Membrane</keyword>
<evidence type="ECO:0000256" key="3">
    <source>
        <dbReference type="ARBA" id="ARBA00022927"/>
    </source>
</evidence>
<evidence type="ECO:0000256" key="7">
    <source>
        <dbReference type="RuleBase" id="RU365072"/>
    </source>
</evidence>
<keyword evidence="3" id="KW-0653">Protein transport</keyword>
<dbReference type="GO" id="GO:0006606">
    <property type="term" value="P:protein import into nucleus"/>
    <property type="evidence" value="ECO:0007669"/>
    <property type="project" value="TreeGrafter"/>
</dbReference>
<evidence type="ECO:0000256" key="5">
    <source>
        <dbReference type="ARBA" id="ARBA00023132"/>
    </source>
</evidence>
<evidence type="ECO:0000313" key="9">
    <source>
        <dbReference type="EMBL" id="KAJ1721656.1"/>
    </source>
</evidence>
<organism evidence="9 10">
    <name type="scientific">Coemansia erecta</name>
    <dbReference type="NCBI Taxonomy" id="147472"/>
    <lineage>
        <taxon>Eukaryota</taxon>
        <taxon>Fungi</taxon>
        <taxon>Fungi incertae sedis</taxon>
        <taxon>Zoopagomycota</taxon>
        <taxon>Kickxellomycotina</taxon>
        <taxon>Kickxellomycetes</taxon>
        <taxon>Kickxellales</taxon>
        <taxon>Kickxellaceae</taxon>
        <taxon>Coemansia</taxon>
    </lineage>
</organism>
<accession>A0A9W7XYE9</accession>
<evidence type="ECO:0000313" key="10">
    <source>
        <dbReference type="Proteomes" id="UP001149813"/>
    </source>
</evidence>
<dbReference type="GO" id="GO:0031965">
    <property type="term" value="C:nuclear membrane"/>
    <property type="evidence" value="ECO:0007669"/>
    <property type="project" value="UniProtKB-SubCell"/>
</dbReference>
<dbReference type="EMBL" id="JANBOJ010000157">
    <property type="protein sequence ID" value="KAJ1721656.1"/>
    <property type="molecule type" value="Genomic_DNA"/>
</dbReference>
<evidence type="ECO:0000256" key="4">
    <source>
        <dbReference type="ARBA" id="ARBA00023010"/>
    </source>
</evidence>
<evidence type="ECO:0000256" key="2">
    <source>
        <dbReference type="ARBA" id="ARBA00022816"/>
    </source>
</evidence>
<dbReference type="Gene3D" id="1.20.190.50">
    <property type="match status" value="1"/>
</dbReference>
<keyword evidence="6 7" id="KW-0539">Nucleus</keyword>
<gene>
    <name evidence="9" type="primary">NUP84</name>
    <name evidence="9" type="ORF">LPJ53_003845</name>
</gene>
<evidence type="ECO:0000256" key="6">
    <source>
        <dbReference type="ARBA" id="ARBA00023242"/>
    </source>
</evidence>
<dbReference type="PANTHER" id="PTHR13003:SF2">
    <property type="entry name" value="NUCLEAR PORE COMPLEX PROTEIN NUP107"/>
    <property type="match status" value="1"/>
</dbReference>
<name>A0A9W7XYE9_9FUNG</name>
<evidence type="ECO:0000256" key="8">
    <source>
        <dbReference type="SAM" id="MobiDB-lite"/>
    </source>
</evidence>
<feature type="region of interest" description="Disordered" evidence="8">
    <location>
        <begin position="65"/>
        <end position="85"/>
    </location>
</feature>
<comment type="subcellular location">
    <subcellularLocation>
        <location evidence="7">Nucleus</location>
        <location evidence="7">Nuclear pore complex</location>
    </subcellularLocation>
    <subcellularLocation>
        <location evidence="7">Nucleus membrane</location>
    </subcellularLocation>
</comment>